<dbReference type="EMBL" id="CP060784">
    <property type="protein sequence ID" value="QNP51935.1"/>
    <property type="molecule type" value="Genomic_DNA"/>
</dbReference>
<accession>A0A7H0GUG9</accession>
<feature type="coiled-coil region" evidence="1">
    <location>
        <begin position="24"/>
        <end position="51"/>
    </location>
</feature>
<gene>
    <name evidence="2" type="ORF">H9L05_18760</name>
</gene>
<name>A0A7H0GUG9_9BACT</name>
<evidence type="ECO:0000313" key="3">
    <source>
        <dbReference type="Proteomes" id="UP000516093"/>
    </source>
</evidence>
<organism evidence="2 3">
    <name type="scientific">Hymenobacter qilianensis</name>
    <dbReference type="NCBI Taxonomy" id="1385715"/>
    <lineage>
        <taxon>Bacteria</taxon>
        <taxon>Pseudomonadati</taxon>
        <taxon>Bacteroidota</taxon>
        <taxon>Cytophagia</taxon>
        <taxon>Cytophagales</taxon>
        <taxon>Hymenobacteraceae</taxon>
        <taxon>Hymenobacter</taxon>
    </lineage>
</organism>
<keyword evidence="3" id="KW-1185">Reference proteome</keyword>
<dbReference type="RefSeq" id="WP_187732203.1">
    <property type="nucleotide sequence ID" value="NZ_BMFN01000002.1"/>
</dbReference>
<evidence type="ECO:0000313" key="2">
    <source>
        <dbReference type="EMBL" id="QNP51935.1"/>
    </source>
</evidence>
<dbReference type="AlphaFoldDB" id="A0A7H0GUG9"/>
<dbReference type="Proteomes" id="UP000516093">
    <property type="component" value="Chromosome"/>
</dbReference>
<evidence type="ECO:0000256" key="1">
    <source>
        <dbReference type="SAM" id="Coils"/>
    </source>
</evidence>
<proteinExistence type="predicted"/>
<keyword evidence="1" id="KW-0175">Coiled coil</keyword>
<reference evidence="2 3" key="1">
    <citation type="submission" date="2020-08" db="EMBL/GenBank/DDBJ databases">
        <title>Genome sequence of Hymenobacter qilianensis JCM 19763T.</title>
        <authorList>
            <person name="Hyun D.-W."/>
            <person name="Bae J.-W."/>
        </authorList>
    </citation>
    <scope>NUCLEOTIDE SEQUENCE [LARGE SCALE GENOMIC DNA]</scope>
    <source>
        <strain evidence="2 3">JCM 19763</strain>
    </source>
</reference>
<dbReference type="KEGG" id="hqi:H9L05_18760"/>
<protein>
    <submittedName>
        <fullName evidence="2">Uncharacterized protein</fullName>
    </submittedName>
</protein>
<sequence length="62" mass="7115">MKNISFLIALVISLGLIIFLYLQLTSAQEALRRAEQRYADCEKVTFQLQNQLTAKQRADEAK</sequence>